<dbReference type="InterPro" id="IPR051534">
    <property type="entry name" value="CBASS_pafABC_assoc_protein"/>
</dbReference>
<evidence type="ECO:0000256" key="2">
    <source>
        <dbReference type="ARBA" id="ARBA00023125"/>
    </source>
</evidence>
<evidence type="ECO:0000259" key="4">
    <source>
        <dbReference type="PROSITE" id="PS51000"/>
    </source>
</evidence>
<dbReference type="InterPro" id="IPR036390">
    <property type="entry name" value="WH_DNA-bd_sf"/>
</dbReference>
<dbReference type="PANTHER" id="PTHR34580:SF1">
    <property type="entry name" value="PROTEIN PAFC"/>
    <property type="match status" value="1"/>
</dbReference>
<dbReference type="InterPro" id="IPR036388">
    <property type="entry name" value="WH-like_DNA-bd_sf"/>
</dbReference>
<evidence type="ECO:0000313" key="5">
    <source>
        <dbReference type="EMBL" id="MYL18646.1"/>
    </source>
</evidence>
<dbReference type="Pfam" id="PF13280">
    <property type="entry name" value="WYL"/>
    <property type="match status" value="1"/>
</dbReference>
<dbReference type="SUPFAM" id="SSF46785">
    <property type="entry name" value="Winged helix' DNA-binding domain"/>
    <property type="match status" value="1"/>
</dbReference>
<reference evidence="5 6" key="1">
    <citation type="submission" date="2019-11" db="EMBL/GenBank/DDBJ databases">
        <title>Genome sequences of 17 halophilic strains isolated from different environments.</title>
        <authorList>
            <person name="Furrow R.E."/>
        </authorList>
    </citation>
    <scope>NUCLEOTIDE SEQUENCE [LARGE SCALE GENOMIC DNA]</scope>
    <source>
        <strain evidence="5 6">22511_23_Filter</strain>
    </source>
</reference>
<feature type="domain" description="HTH deoR-type" evidence="4">
    <location>
        <begin position="2"/>
        <end position="57"/>
    </location>
</feature>
<dbReference type="InterPro" id="IPR018356">
    <property type="entry name" value="Tscrpt_reg_HTH_DeoR_CS"/>
</dbReference>
<comment type="caution">
    <text evidence="5">The sequence shown here is derived from an EMBL/GenBank/DDBJ whole genome shotgun (WGS) entry which is preliminary data.</text>
</comment>
<keyword evidence="1" id="KW-0805">Transcription regulation</keyword>
<evidence type="ECO:0000256" key="3">
    <source>
        <dbReference type="ARBA" id="ARBA00023163"/>
    </source>
</evidence>
<dbReference type="InterPro" id="IPR026881">
    <property type="entry name" value="WYL_dom"/>
</dbReference>
<dbReference type="GO" id="GO:0003700">
    <property type="term" value="F:DNA-binding transcription factor activity"/>
    <property type="evidence" value="ECO:0007669"/>
    <property type="project" value="InterPro"/>
</dbReference>
<sequence length="320" mass="36505">MKAERLIKILLLLQHGQTVTTRRMAEELEVSERTIHRDMESLSAAGLPIYAEKGRTGGWRLVDHWKQKLSWLKEQEMLALFLPPAGKIIQDLHMDDGGEDRIQKLLLSLPEQSKKTAWNVWSRIYVDMGTWKDGQEEAGPELDVLKKAVMEDRKVQMIYEKADGTVTKGTICPLGLIAKANQWYVAALNDKGEYRSYKHARVKMVTGTEETFERPVDFHLSSYWEKSKKQFIRNLPTYTATLRVSPEAYPRLRFTGRFVTLDGKGRAGADGWVDQSLSFNTEEEAIGFVTGFGSQVKVIKPETLIEKIKARAQGILDLYK</sequence>
<dbReference type="InterPro" id="IPR013196">
    <property type="entry name" value="HTH_11"/>
</dbReference>
<evidence type="ECO:0000313" key="6">
    <source>
        <dbReference type="Proteomes" id="UP000460949"/>
    </source>
</evidence>
<dbReference type="InterPro" id="IPR057727">
    <property type="entry name" value="WCX_dom"/>
</dbReference>
<dbReference type="Proteomes" id="UP000460949">
    <property type="component" value="Unassembled WGS sequence"/>
</dbReference>
<dbReference type="Pfam" id="PF25583">
    <property type="entry name" value="WCX"/>
    <property type="match status" value="1"/>
</dbReference>
<dbReference type="RefSeq" id="WP_160835102.1">
    <property type="nucleotide sequence ID" value="NZ_WMET01000001.1"/>
</dbReference>
<dbReference type="PROSITE" id="PS52050">
    <property type="entry name" value="WYL"/>
    <property type="match status" value="1"/>
</dbReference>
<keyword evidence="3" id="KW-0804">Transcription</keyword>
<dbReference type="PROSITE" id="PS51000">
    <property type="entry name" value="HTH_DEOR_2"/>
    <property type="match status" value="1"/>
</dbReference>
<protein>
    <submittedName>
        <fullName evidence="5">WYL domain-containing protein</fullName>
    </submittedName>
</protein>
<dbReference type="PANTHER" id="PTHR34580">
    <property type="match status" value="1"/>
</dbReference>
<evidence type="ECO:0000256" key="1">
    <source>
        <dbReference type="ARBA" id="ARBA00023015"/>
    </source>
</evidence>
<proteinExistence type="predicted"/>
<dbReference type="InterPro" id="IPR001034">
    <property type="entry name" value="DeoR_HTH"/>
</dbReference>
<accession>A0A845DMJ8</accession>
<name>A0A845DMJ8_9BACI</name>
<dbReference type="PROSITE" id="PS00894">
    <property type="entry name" value="HTH_DEOR_1"/>
    <property type="match status" value="1"/>
</dbReference>
<organism evidence="5 6">
    <name type="scientific">Halobacillus litoralis</name>
    <dbReference type="NCBI Taxonomy" id="45668"/>
    <lineage>
        <taxon>Bacteria</taxon>
        <taxon>Bacillati</taxon>
        <taxon>Bacillota</taxon>
        <taxon>Bacilli</taxon>
        <taxon>Bacillales</taxon>
        <taxon>Bacillaceae</taxon>
        <taxon>Halobacillus</taxon>
    </lineage>
</organism>
<dbReference type="AlphaFoldDB" id="A0A845DMJ8"/>
<keyword evidence="2" id="KW-0238">DNA-binding</keyword>
<dbReference type="Gene3D" id="1.10.10.10">
    <property type="entry name" value="Winged helix-like DNA-binding domain superfamily/Winged helix DNA-binding domain"/>
    <property type="match status" value="1"/>
</dbReference>
<dbReference type="Pfam" id="PF08279">
    <property type="entry name" value="HTH_11"/>
    <property type="match status" value="1"/>
</dbReference>
<dbReference type="GO" id="GO:0003677">
    <property type="term" value="F:DNA binding"/>
    <property type="evidence" value="ECO:0007669"/>
    <property type="project" value="UniProtKB-KW"/>
</dbReference>
<gene>
    <name evidence="5" type="ORF">GLW04_02025</name>
</gene>
<dbReference type="EMBL" id="WMET01000001">
    <property type="protein sequence ID" value="MYL18646.1"/>
    <property type="molecule type" value="Genomic_DNA"/>
</dbReference>